<organism evidence="1 2">
    <name type="scientific">Pseudomonas lundensis</name>
    <dbReference type="NCBI Taxonomy" id="86185"/>
    <lineage>
        <taxon>Bacteria</taxon>
        <taxon>Pseudomonadati</taxon>
        <taxon>Pseudomonadota</taxon>
        <taxon>Gammaproteobacteria</taxon>
        <taxon>Pseudomonadales</taxon>
        <taxon>Pseudomonadaceae</taxon>
        <taxon>Pseudomonas</taxon>
    </lineage>
</organism>
<dbReference type="InterPro" id="IPR027417">
    <property type="entry name" value="P-loop_NTPase"/>
</dbReference>
<dbReference type="Gene3D" id="3.40.50.300">
    <property type="entry name" value="P-loop containing nucleotide triphosphate hydrolases"/>
    <property type="match status" value="1"/>
</dbReference>
<sequence length="240" mass="26941">MIAASFRGIRGGVGTSASLAALAYALYAMEQRVLVVDMCPENTLGLHFNLDLAPHGGWARATLDQQPWNESAWRVSDRLYVLPYGHVTETEHVQLDAWLLQHPQLWRQRQAALGDAFDWVLFDLPQRLPGHASNPPCDFAFSVINADAACHVLLQTRPKDSNWLLVNRFDPGSQLQRDLTLIWQNRYTASLIPINLHSDEAMGEALACRQPVGRYAPASLITQDIISFASWCLVRGRRLE</sequence>
<dbReference type="SUPFAM" id="SSF52540">
    <property type="entry name" value="P-loop containing nucleoside triphosphate hydrolases"/>
    <property type="match status" value="1"/>
</dbReference>
<dbReference type="Proteomes" id="UP000215788">
    <property type="component" value="Unassembled WGS sequence"/>
</dbReference>
<proteinExistence type="predicted"/>
<name>A0A266N765_9PSED</name>
<dbReference type="Pfam" id="PF06564">
    <property type="entry name" value="CBP_BcsQ"/>
    <property type="match status" value="1"/>
</dbReference>
<dbReference type="OrthoDB" id="5288747at2"/>
<dbReference type="NCBIfam" id="TIGR03371">
    <property type="entry name" value="cellulose_yhjQ"/>
    <property type="match status" value="1"/>
</dbReference>
<gene>
    <name evidence="1" type="primary">yhjQ</name>
    <name evidence="1" type="ORF">CJF39_16510</name>
</gene>
<accession>A0A266N765</accession>
<dbReference type="EMBL" id="NQKI01000028">
    <property type="protein sequence ID" value="OZY58331.1"/>
    <property type="molecule type" value="Genomic_DNA"/>
</dbReference>
<protein>
    <submittedName>
        <fullName evidence="1">Cellulose synthase operon protein YhjQ</fullName>
    </submittedName>
</protein>
<dbReference type="AlphaFoldDB" id="A0A266N765"/>
<dbReference type="InterPro" id="IPR017746">
    <property type="entry name" value="Cellulose_synthase_operon_BcsQ"/>
</dbReference>
<dbReference type="RefSeq" id="WP_094994388.1">
    <property type="nucleotide sequence ID" value="NZ_NQKI01000028.1"/>
</dbReference>
<reference evidence="1 2" key="1">
    <citation type="submission" date="2017-08" db="EMBL/GenBank/DDBJ databases">
        <title>Genomic and metabolic characterisation of spoilage-associated Pseudomonas species.</title>
        <authorList>
            <person name="Stanborough T."/>
            <person name="Fegan N."/>
            <person name="Powell S.M."/>
            <person name="Singh T."/>
            <person name="Tamplin M.L."/>
            <person name="Chandry P.S."/>
        </authorList>
    </citation>
    <scope>NUCLEOTIDE SEQUENCE [LARGE SCALE GENOMIC DNA]</scope>
    <source>
        <strain evidence="1 2">L1802</strain>
    </source>
</reference>
<evidence type="ECO:0000313" key="2">
    <source>
        <dbReference type="Proteomes" id="UP000215788"/>
    </source>
</evidence>
<evidence type="ECO:0000313" key="1">
    <source>
        <dbReference type="EMBL" id="OZY58331.1"/>
    </source>
</evidence>
<comment type="caution">
    <text evidence="1">The sequence shown here is derived from an EMBL/GenBank/DDBJ whole genome shotgun (WGS) entry which is preliminary data.</text>
</comment>